<accession>A0A8J6BZ58</accession>
<comment type="caution">
    <text evidence="2">The sequence shown here is derived from an EMBL/GenBank/DDBJ whole genome shotgun (WGS) entry which is preliminary data.</text>
</comment>
<proteinExistence type="predicted"/>
<evidence type="ECO:0000313" key="2">
    <source>
        <dbReference type="EMBL" id="KAG8100827.1"/>
    </source>
</evidence>
<reference evidence="2" key="1">
    <citation type="journal article" date="2021" name="bioRxiv">
        <title>Whole Genome Assembly and Annotation of Northern Wild Rice, Zizania palustris L., Supports a Whole Genome Duplication in the Zizania Genus.</title>
        <authorList>
            <person name="Haas M."/>
            <person name="Kono T."/>
            <person name="Macchietto M."/>
            <person name="Millas R."/>
            <person name="McGilp L."/>
            <person name="Shao M."/>
            <person name="Duquette J."/>
            <person name="Hirsch C.N."/>
            <person name="Kimball J."/>
        </authorList>
    </citation>
    <scope>NUCLEOTIDE SEQUENCE</scope>
    <source>
        <tissue evidence="2">Fresh leaf tissue</tissue>
    </source>
</reference>
<dbReference type="AlphaFoldDB" id="A0A8J6BZ58"/>
<gene>
    <name evidence="2" type="ORF">GUJ93_ZPchr0013g35443</name>
</gene>
<evidence type="ECO:0000256" key="1">
    <source>
        <dbReference type="SAM" id="MobiDB-lite"/>
    </source>
</evidence>
<sequence length="72" mass="8076">MMKIMSLMALDVLSDCQQKSREDEEKTRPVVSGPRVTQPPVEGFGLRRLLKALQPVEHLVHQLQASFGESSD</sequence>
<reference evidence="2" key="2">
    <citation type="submission" date="2021-02" db="EMBL/GenBank/DDBJ databases">
        <authorList>
            <person name="Kimball J.A."/>
            <person name="Haas M.W."/>
            <person name="Macchietto M."/>
            <person name="Kono T."/>
            <person name="Duquette J."/>
            <person name="Shao M."/>
        </authorList>
    </citation>
    <scope>NUCLEOTIDE SEQUENCE</scope>
    <source>
        <tissue evidence="2">Fresh leaf tissue</tissue>
    </source>
</reference>
<feature type="region of interest" description="Disordered" evidence="1">
    <location>
        <begin position="15"/>
        <end position="38"/>
    </location>
</feature>
<dbReference type="EMBL" id="JAAALK010000079">
    <property type="protein sequence ID" value="KAG8100827.1"/>
    <property type="molecule type" value="Genomic_DNA"/>
</dbReference>
<organism evidence="2 3">
    <name type="scientific">Zizania palustris</name>
    <name type="common">Northern wild rice</name>
    <dbReference type="NCBI Taxonomy" id="103762"/>
    <lineage>
        <taxon>Eukaryota</taxon>
        <taxon>Viridiplantae</taxon>
        <taxon>Streptophyta</taxon>
        <taxon>Embryophyta</taxon>
        <taxon>Tracheophyta</taxon>
        <taxon>Spermatophyta</taxon>
        <taxon>Magnoliopsida</taxon>
        <taxon>Liliopsida</taxon>
        <taxon>Poales</taxon>
        <taxon>Poaceae</taxon>
        <taxon>BOP clade</taxon>
        <taxon>Oryzoideae</taxon>
        <taxon>Oryzeae</taxon>
        <taxon>Zizaniinae</taxon>
        <taxon>Zizania</taxon>
    </lineage>
</organism>
<name>A0A8J6BZ58_ZIZPA</name>
<evidence type="ECO:0000313" key="3">
    <source>
        <dbReference type="Proteomes" id="UP000729402"/>
    </source>
</evidence>
<keyword evidence="3" id="KW-1185">Reference proteome</keyword>
<protein>
    <submittedName>
        <fullName evidence="2">Uncharacterized protein</fullName>
    </submittedName>
</protein>
<dbReference type="Proteomes" id="UP000729402">
    <property type="component" value="Unassembled WGS sequence"/>
</dbReference>
<feature type="compositionally biased region" description="Basic and acidic residues" evidence="1">
    <location>
        <begin position="18"/>
        <end position="28"/>
    </location>
</feature>